<keyword evidence="3" id="KW-1185">Reference proteome</keyword>
<organism evidence="2 3">
    <name type="scientific">Sphagnum troendelagicum</name>
    <dbReference type="NCBI Taxonomy" id="128251"/>
    <lineage>
        <taxon>Eukaryota</taxon>
        <taxon>Viridiplantae</taxon>
        <taxon>Streptophyta</taxon>
        <taxon>Embryophyta</taxon>
        <taxon>Bryophyta</taxon>
        <taxon>Sphagnophytina</taxon>
        <taxon>Sphagnopsida</taxon>
        <taxon>Sphagnales</taxon>
        <taxon>Sphagnaceae</taxon>
        <taxon>Sphagnum</taxon>
    </lineage>
</organism>
<feature type="region of interest" description="Disordered" evidence="1">
    <location>
        <begin position="42"/>
        <end position="77"/>
    </location>
</feature>
<evidence type="ECO:0000313" key="3">
    <source>
        <dbReference type="Proteomes" id="UP001497512"/>
    </source>
</evidence>
<proteinExistence type="predicted"/>
<name>A0ABP0TMQ2_9BRYO</name>
<feature type="compositionally biased region" description="Low complexity" evidence="1">
    <location>
        <begin position="60"/>
        <end position="69"/>
    </location>
</feature>
<protein>
    <submittedName>
        <fullName evidence="2">Uncharacterized protein</fullName>
    </submittedName>
</protein>
<dbReference type="EMBL" id="OZ019905">
    <property type="protein sequence ID" value="CAK9200554.1"/>
    <property type="molecule type" value="Genomic_DNA"/>
</dbReference>
<evidence type="ECO:0000256" key="1">
    <source>
        <dbReference type="SAM" id="MobiDB-lite"/>
    </source>
</evidence>
<gene>
    <name evidence="2" type="ORF">CSSPTR1EN2_LOCUS5465</name>
</gene>
<evidence type="ECO:0000313" key="2">
    <source>
        <dbReference type="EMBL" id="CAK9200554.1"/>
    </source>
</evidence>
<reference evidence="2" key="1">
    <citation type="submission" date="2024-02" db="EMBL/GenBank/DDBJ databases">
        <authorList>
            <consortium name="ELIXIR-Norway"/>
            <consortium name="Elixir Norway"/>
        </authorList>
    </citation>
    <scope>NUCLEOTIDE SEQUENCE</scope>
</reference>
<sequence>MNEMIPVPDIMPSDSLPPADESLAPYSLALMLMMMLLPSSRHQLRSDPPRFSNSCHNRPRLLQRGGLLQYVEQTTPD</sequence>
<accession>A0ABP0TMQ2</accession>
<dbReference type="Proteomes" id="UP001497512">
    <property type="component" value="Chromosome 13"/>
</dbReference>